<evidence type="ECO:0000313" key="1">
    <source>
        <dbReference type="EMBL" id="PPQ79085.1"/>
    </source>
</evidence>
<sequence length="84" mass="9538">MPPQYMHNSTLYIPRYTHKFDLLFCVVMKVGVVNILKNNEVPELSPGGVPAVITCFAALTMYLCPIEIDHENDQCFPSEYALVF</sequence>
<accession>A0A409WKM5</accession>
<dbReference type="InParanoid" id="A0A409WKM5"/>
<name>A0A409WKM5_PSICY</name>
<organism evidence="1 2">
    <name type="scientific">Psilocybe cyanescens</name>
    <dbReference type="NCBI Taxonomy" id="93625"/>
    <lineage>
        <taxon>Eukaryota</taxon>
        <taxon>Fungi</taxon>
        <taxon>Dikarya</taxon>
        <taxon>Basidiomycota</taxon>
        <taxon>Agaricomycotina</taxon>
        <taxon>Agaricomycetes</taxon>
        <taxon>Agaricomycetidae</taxon>
        <taxon>Agaricales</taxon>
        <taxon>Agaricineae</taxon>
        <taxon>Strophariaceae</taxon>
        <taxon>Psilocybe</taxon>
    </lineage>
</organism>
<keyword evidence="2" id="KW-1185">Reference proteome</keyword>
<evidence type="ECO:0000313" key="2">
    <source>
        <dbReference type="Proteomes" id="UP000283269"/>
    </source>
</evidence>
<protein>
    <submittedName>
        <fullName evidence="1">Uncharacterized protein</fullName>
    </submittedName>
</protein>
<dbReference type="Proteomes" id="UP000283269">
    <property type="component" value="Unassembled WGS sequence"/>
</dbReference>
<proteinExistence type="predicted"/>
<comment type="caution">
    <text evidence="1">The sequence shown here is derived from an EMBL/GenBank/DDBJ whole genome shotgun (WGS) entry which is preliminary data.</text>
</comment>
<gene>
    <name evidence="1" type="ORF">CVT25_002310</name>
</gene>
<dbReference type="EMBL" id="NHYD01003394">
    <property type="protein sequence ID" value="PPQ79085.1"/>
    <property type="molecule type" value="Genomic_DNA"/>
</dbReference>
<dbReference type="AlphaFoldDB" id="A0A409WKM5"/>
<reference evidence="1 2" key="1">
    <citation type="journal article" date="2018" name="Evol. Lett.">
        <title>Horizontal gene cluster transfer increased hallucinogenic mushroom diversity.</title>
        <authorList>
            <person name="Reynolds H.T."/>
            <person name="Vijayakumar V."/>
            <person name="Gluck-Thaler E."/>
            <person name="Korotkin H.B."/>
            <person name="Matheny P.B."/>
            <person name="Slot J.C."/>
        </authorList>
    </citation>
    <scope>NUCLEOTIDE SEQUENCE [LARGE SCALE GENOMIC DNA]</scope>
    <source>
        <strain evidence="1 2">2631</strain>
    </source>
</reference>